<keyword evidence="1" id="KW-0472">Membrane</keyword>
<organism evidence="2 3">
    <name type="scientific">Amycolatopsis carbonis</name>
    <dbReference type="NCBI Taxonomy" id="715471"/>
    <lineage>
        <taxon>Bacteria</taxon>
        <taxon>Bacillati</taxon>
        <taxon>Actinomycetota</taxon>
        <taxon>Actinomycetes</taxon>
        <taxon>Pseudonocardiales</taxon>
        <taxon>Pseudonocardiaceae</taxon>
        <taxon>Amycolatopsis</taxon>
    </lineage>
</organism>
<feature type="transmembrane region" description="Helical" evidence="1">
    <location>
        <begin position="237"/>
        <end position="258"/>
    </location>
</feature>
<reference evidence="2 3" key="1">
    <citation type="submission" date="2023-06" db="EMBL/GenBank/DDBJ databases">
        <authorList>
            <person name="Oyuntsetseg B."/>
            <person name="Kim S.B."/>
        </authorList>
    </citation>
    <scope>NUCLEOTIDE SEQUENCE [LARGE SCALE GENOMIC DNA]</scope>
    <source>
        <strain evidence="2 3">2-15</strain>
    </source>
</reference>
<name>A0A9Y2IJG0_9PSEU</name>
<feature type="transmembrane region" description="Helical" evidence="1">
    <location>
        <begin position="70"/>
        <end position="92"/>
    </location>
</feature>
<evidence type="ECO:0000313" key="3">
    <source>
        <dbReference type="Proteomes" id="UP001236014"/>
    </source>
</evidence>
<protein>
    <submittedName>
        <fullName evidence="2">ABC transporter permease</fullName>
    </submittedName>
</protein>
<evidence type="ECO:0000256" key="1">
    <source>
        <dbReference type="SAM" id="Phobius"/>
    </source>
</evidence>
<accession>A0A9Y2IJG0</accession>
<dbReference type="Proteomes" id="UP001236014">
    <property type="component" value="Chromosome"/>
</dbReference>
<feature type="transmembrane region" description="Helical" evidence="1">
    <location>
        <begin position="151"/>
        <end position="176"/>
    </location>
</feature>
<keyword evidence="1" id="KW-1133">Transmembrane helix</keyword>
<feature type="transmembrane region" description="Helical" evidence="1">
    <location>
        <begin position="30"/>
        <end position="50"/>
    </location>
</feature>
<dbReference type="AlphaFoldDB" id="A0A9Y2IJG0"/>
<keyword evidence="3" id="KW-1185">Reference proteome</keyword>
<proteinExistence type="predicted"/>
<dbReference type="RefSeq" id="WP_285970142.1">
    <property type="nucleotide sequence ID" value="NZ_CP127294.1"/>
</dbReference>
<gene>
    <name evidence="2" type="ORF">QRX50_01145</name>
</gene>
<feature type="transmembrane region" description="Helical" evidence="1">
    <location>
        <begin position="183"/>
        <end position="202"/>
    </location>
</feature>
<dbReference type="KEGG" id="acab:QRX50_01145"/>
<dbReference type="EMBL" id="CP127294">
    <property type="protein sequence ID" value="WIX79453.1"/>
    <property type="molecule type" value="Genomic_DNA"/>
</dbReference>
<dbReference type="Pfam" id="PF12730">
    <property type="entry name" value="ABC2_membrane_4"/>
    <property type="match status" value="1"/>
</dbReference>
<evidence type="ECO:0000313" key="2">
    <source>
        <dbReference type="EMBL" id="WIX79453.1"/>
    </source>
</evidence>
<feature type="transmembrane region" description="Helical" evidence="1">
    <location>
        <begin position="113"/>
        <end position="139"/>
    </location>
</feature>
<keyword evidence="1" id="KW-0812">Transmembrane</keyword>
<sequence>MTTTQVRAGGGLSGAVASEWTKFWSVRSTWWSLAGGVLLMLLYSGVSGLSQRFGDSEPPQGPHDIVVNGSIYLTEFCVIAVATLFVTSEYASGSIRSTLQWVPVRSTLALAKAAVLVPVLFAYGVVVALLGMATAAVLMPGAALTTTFGDGFAAAAGLGAYFALLGVLCAGIGFALRSAAGTIVVTMVLLLPLPMLLSAYVAPEIMNYFPAFAGLNGMVPAGETNPLLGGVSPYSPWVGVLICLVWAAAGLFLGTSVLKRRDA</sequence>